<feature type="short sequence motif" description="DGA/G" evidence="4">
    <location>
        <begin position="194"/>
        <end position="196"/>
    </location>
</feature>
<dbReference type="PROSITE" id="PS51635">
    <property type="entry name" value="PNPLA"/>
    <property type="match status" value="1"/>
</dbReference>
<feature type="active site" description="Proton acceptor" evidence="4">
    <location>
        <position position="194"/>
    </location>
</feature>
<dbReference type="AlphaFoldDB" id="A0AAE8SVF4"/>
<gene>
    <name evidence="6" type="ORF">DNG_05042</name>
</gene>
<dbReference type="InterPro" id="IPR027417">
    <property type="entry name" value="P-loop_NTPase"/>
</dbReference>
<proteinExistence type="predicted"/>
<dbReference type="InterPro" id="IPR011990">
    <property type="entry name" value="TPR-like_helical_dom_sf"/>
</dbReference>
<dbReference type="PANTHER" id="PTHR24185:SF1">
    <property type="entry name" value="CALCIUM-INDEPENDENT PHOSPHOLIPASE A2-GAMMA"/>
    <property type="match status" value="1"/>
</dbReference>
<dbReference type="SUPFAM" id="SSF48452">
    <property type="entry name" value="TPR-like"/>
    <property type="match status" value="1"/>
</dbReference>
<dbReference type="GO" id="GO:0019369">
    <property type="term" value="P:arachidonate metabolic process"/>
    <property type="evidence" value="ECO:0007669"/>
    <property type="project" value="TreeGrafter"/>
</dbReference>
<name>A0AAE8SVF4_9PEZI</name>
<dbReference type="Pfam" id="PF01734">
    <property type="entry name" value="Patatin"/>
    <property type="match status" value="1"/>
</dbReference>
<organism evidence="6 7">
    <name type="scientific">Cephalotrichum gorgonifer</name>
    <dbReference type="NCBI Taxonomy" id="2041049"/>
    <lineage>
        <taxon>Eukaryota</taxon>
        <taxon>Fungi</taxon>
        <taxon>Dikarya</taxon>
        <taxon>Ascomycota</taxon>
        <taxon>Pezizomycotina</taxon>
        <taxon>Sordariomycetes</taxon>
        <taxon>Hypocreomycetidae</taxon>
        <taxon>Microascales</taxon>
        <taxon>Microascaceae</taxon>
        <taxon>Cephalotrichum</taxon>
    </lineage>
</organism>
<dbReference type="Pfam" id="PF13424">
    <property type="entry name" value="TPR_12"/>
    <property type="match status" value="1"/>
</dbReference>
<dbReference type="Gene3D" id="1.25.40.10">
    <property type="entry name" value="Tetratricopeptide repeat domain"/>
    <property type="match status" value="1"/>
</dbReference>
<comment type="caution">
    <text evidence="6">The sequence shown here is derived from an EMBL/GenBank/DDBJ whole genome shotgun (WGS) entry which is preliminary data.</text>
</comment>
<keyword evidence="1 4" id="KW-0378">Hydrolase</keyword>
<evidence type="ECO:0000259" key="5">
    <source>
        <dbReference type="PROSITE" id="PS51635"/>
    </source>
</evidence>
<feature type="short sequence motif" description="GXGXXG" evidence="4">
    <location>
        <begin position="13"/>
        <end position="18"/>
    </location>
</feature>
<evidence type="ECO:0000256" key="4">
    <source>
        <dbReference type="PROSITE-ProRule" id="PRU01161"/>
    </source>
</evidence>
<dbReference type="SUPFAM" id="SSF52151">
    <property type="entry name" value="FabD/lysophospholipase-like"/>
    <property type="match status" value="1"/>
</dbReference>
<keyword evidence="2 4" id="KW-0442">Lipid degradation</keyword>
<keyword evidence="7" id="KW-1185">Reference proteome</keyword>
<dbReference type="InterPro" id="IPR002641">
    <property type="entry name" value="PNPLA_dom"/>
</dbReference>
<evidence type="ECO:0000256" key="2">
    <source>
        <dbReference type="ARBA" id="ARBA00022963"/>
    </source>
</evidence>
<accession>A0AAE8SVF4</accession>
<dbReference type="GO" id="GO:0047499">
    <property type="term" value="F:calcium-independent phospholipase A2 activity"/>
    <property type="evidence" value="ECO:0007669"/>
    <property type="project" value="TreeGrafter"/>
</dbReference>
<dbReference type="GO" id="GO:0046486">
    <property type="term" value="P:glycerolipid metabolic process"/>
    <property type="evidence" value="ECO:0007669"/>
    <property type="project" value="UniProtKB-ARBA"/>
</dbReference>
<protein>
    <recommendedName>
        <fullName evidence="5">PNPLA domain-containing protein</fullName>
    </recommendedName>
</protein>
<evidence type="ECO:0000313" key="6">
    <source>
        <dbReference type="EMBL" id="SPO02369.1"/>
    </source>
</evidence>
<dbReference type="Gene3D" id="3.40.1090.10">
    <property type="entry name" value="Cytosolic phospholipase A2 catalytic domain"/>
    <property type="match status" value="1"/>
</dbReference>
<reference evidence="6" key="1">
    <citation type="submission" date="2018-03" db="EMBL/GenBank/DDBJ databases">
        <authorList>
            <person name="Guldener U."/>
        </authorList>
    </citation>
    <scope>NUCLEOTIDE SEQUENCE</scope>
</reference>
<feature type="active site" description="Nucleophile" evidence="4">
    <location>
        <position position="51"/>
    </location>
</feature>
<evidence type="ECO:0000256" key="1">
    <source>
        <dbReference type="ARBA" id="ARBA00022801"/>
    </source>
</evidence>
<dbReference type="Gene3D" id="3.40.50.300">
    <property type="entry name" value="P-loop containing nucleotide triphosphate hydrolases"/>
    <property type="match status" value="1"/>
</dbReference>
<feature type="short sequence motif" description="GXSXG" evidence="4">
    <location>
        <begin position="49"/>
        <end position="53"/>
    </location>
</feature>
<evidence type="ECO:0000256" key="3">
    <source>
        <dbReference type="ARBA" id="ARBA00023098"/>
    </source>
</evidence>
<dbReference type="InterPro" id="IPR016035">
    <property type="entry name" value="Acyl_Trfase/lysoPLipase"/>
</dbReference>
<dbReference type="Proteomes" id="UP001187682">
    <property type="component" value="Unassembled WGS sequence"/>
</dbReference>
<dbReference type="SUPFAM" id="SSF52540">
    <property type="entry name" value="P-loop containing nucleoside triphosphate hydrolases"/>
    <property type="match status" value="1"/>
</dbReference>
<dbReference type="CDD" id="cd07216">
    <property type="entry name" value="Pat17_PNPLA8_PNPLA9_like3"/>
    <property type="match status" value="1"/>
</dbReference>
<dbReference type="GO" id="GO:0016020">
    <property type="term" value="C:membrane"/>
    <property type="evidence" value="ECO:0007669"/>
    <property type="project" value="TreeGrafter"/>
</dbReference>
<dbReference type="PANTHER" id="PTHR24185">
    <property type="entry name" value="CALCIUM-INDEPENDENT PHOSPHOLIPASE A2-GAMMA"/>
    <property type="match status" value="1"/>
</dbReference>
<sequence>MPGDNIRLLALDGGGVRGLSALMILQQLLLIVDPESPPKPCDYFDMIGGTSTGGLIAIMLGRLQMTVDDCISAYASLSDEVFEKKTHRVNLKGKLQGRFDANELERAIKKVLIDCKFKEDTLLRASPDAPCKVFVCATSKETGDTVCLTSYPSPRGAPHLFSTTKIWQACRATSAATSFFDPIAIGPYDQEFVDGALGANNPIFELWSQAQDLWGPQLEAKLKCIVSIGTGVPSVKPVCDDVLGIWKTLKNIAVQTEATAERFHRDKAILHDQGRYYRFNVGHGLEDIGLEESKKKEIASATGRYISSQDVSRRMRACADKLASHGQDIPERTAPTGQPVIHGQVSSNPQFLVQYTSNPDFVGRYEILEQLKTQLGHGQPRAGVTAQYRAALHGLGGIGKTQIALAYVYWLRETYSDISVFWVHASSAERFREAYTSIAQACRIPGCDDPDADVLSLVMKWLKGKDSGRWLMVIDNADDTELFFSRTAEPAGASTSDQEGNLGRYIPECAHGSILVTTRNLQAGSRLIKGKRPIEVTPMDEDESGSLLRARLEGEDLDPEDLSTLCSQLEYLPLALAQAAAFIQENCIPVSEYIQLLGKNDQLVDLLSEEFEAVGRDSGTSHAVTETWILSFEQIQKQDRLASELLSLMSFFDRQAIPSEFLSYYSKKQVPESGGSILLTKALGVLKAFSFIIGDKADSFTMHRLVQLITRKWLARSNTMSYFAGQALLAVSHSYPFGKFETRMICGAYLAHVYAVVDSDDTGSKDENMARARLLHNTAGFLDYQGQWSAAEGLQLKAKDLLTSLLGEDHPDTMAAMSNLAEIYRDQGRWEEAGLRWYTWNKAERRRRSH</sequence>
<feature type="domain" description="PNPLA" evidence="5">
    <location>
        <begin position="9"/>
        <end position="207"/>
    </location>
</feature>
<dbReference type="EMBL" id="ONZQ02000006">
    <property type="protein sequence ID" value="SPO02369.1"/>
    <property type="molecule type" value="Genomic_DNA"/>
</dbReference>
<keyword evidence="3 4" id="KW-0443">Lipid metabolism</keyword>
<dbReference type="GO" id="GO:0016042">
    <property type="term" value="P:lipid catabolic process"/>
    <property type="evidence" value="ECO:0007669"/>
    <property type="project" value="UniProtKB-UniRule"/>
</dbReference>
<evidence type="ECO:0000313" key="7">
    <source>
        <dbReference type="Proteomes" id="UP001187682"/>
    </source>
</evidence>